<proteinExistence type="predicted"/>
<evidence type="ECO:0000256" key="7">
    <source>
        <dbReference type="SAM" id="Phobius"/>
    </source>
</evidence>
<feature type="transmembrane region" description="Helical" evidence="7">
    <location>
        <begin position="20"/>
        <end position="42"/>
    </location>
</feature>
<feature type="compositionally biased region" description="Basic and acidic residues" evidence="6">
    <location>
        <begin position="400"/>
        <end position="417"/>
    </location>
</feature>
<dbReference type="EMBL" id="BOOZ01000048">
    <property type="protein sequence ID" value="GIJ12272.1"/>
    <property type="molecule type" value="Genomic_DNA"/>
</dbReference>
<evidence type="ECO:0000259" key="8">
    <source>
        <dbReference type="Pfam" id="PF02518"/>
    </source>
</evidence>
<sequence>MRVWLGSTNGQSDTGPQGGLLWSFVAPAVVVAVIGLGVAFWAVTLPAGPVPVMAWLVLMVAAGACVVIVAGAAVRAGGMARSIAPNVVAVAPAAGLPVVVAQQEVYVGLARRLQGLVHREIQLLDVLEGQVEDPDLLKGLFQVDHLATRIRRYAENLAVVGGAVPRRQWSRPLPLMEVLRSAIAEVEHYARVRVVPPVEGTVRGHAGADVVHLLAELIENATAFAPPQTEVTVRARRVAAGVAVEVDDRGLGMAHAEQDRVNALLADPGRVEVADLLRDGRIGIWVVSALARRHGIAVRVQNNVYGGVQAVVILPVDLLGDRTADQPAAADAGRSSSRGGPAGISSPTVGVAVIPASALHPSPPSAGQAQGAPRGGLPARHDATTAGHMQEASGTRPALPRRERQAHLAAPLREHRSAAVNQPSGEHSPTLMADFLRGAASADAEQHSGRPGS</sequence>
<dbReference type="PANTHER" id="PTHR45436:SF5">
    <property type="entry name" value="SENSOR HISTIDINE KINASE TRCS"/>
    <property type="match status" value="1"/>
</dbReference>
<feature type="region of interest" description="Disordered" evidence="6">
    <location>
        <begin position="327"/>
        <end position="453"/>
    </location>
</feature>
<dbReference type="Gene3D" id="3.30.565.10">
    <property type="entry name" value="Histidine kinase-like ATPase, C-terminal domain"/>
    <property type="match status" value="1"/>
</dbReference>
<dbReference type="InterPro" id="IPR050428">
    <property type="entry name" value="TCS_sensor_his_kinase"/>
</dbReference>
<dbReference type="SUPFAM" id="SSF55874">
    <property type="entry name" value="ATPase domain of HSP90 chaperone/DNA topoisomerase II/histidine kinase"/>
    <property type="match status" value="1"/>
</dbReference>
<keyword evidence="4" id="KW-0808">Transferase</keyword>
<keyword evidence="7" id="KW-0472">Membrane</keyword>
<organism evidence="9 10">
    <name type="scientific">Micromonospora andamanensis</name>
    <dbReference type="NCBI Taxonomy" id="1287068"/>
    <lineage>
        <taxon>Bacteria</taxon>
        <taxon>Bacillati</taxon>
        <taxon>Actinomycetota</taxon>
        <taxon>Actinomycetes</taxon>
        <taxon>Micromonosporales</taxon>
        <taxon>Micromonosporaceae</taxon>
        <taxon>Micromonospora</taxon>
    </lineage>
</organism>
<feature type="transmembrane region" description="Helical" evidence="7">
    <location>
        <begin position="54"/>
        <end position="74"/>
    </location>
</feature>
<keyword evidence="7" id="KW-0812">Transmembrane</keyword>
<evidence type="ECO:0000256" key="1">
    <source>
        <dbReference type="ARBA" id="ARBA00000085"/>
    </source>
</evidence>
<feature type="compositionally biased region" description="Low complexity" evidence="6">
    <location>
        <begin position="327"/>
        <end position="347"/>
    </location>
</feature>
<gene>
    <name evidence="9" type="ORF">Van01_54860</name>
</gene>
<dbReference type="InterPro" id="IPR036890">
    <property type="entry name" value="HATPase_C_sf"/>
</dbReference>
<evidence type="ECO:0000256" key="3">
    <source>
        <dbReference type="ARBA" id="ARBA00022553"/>
    </source>
</evidence>
<evidence type="ECO:0000256" key="5">
    <source>
        <dbReference type="ARBA" id="ARBA00022777"/>
    </source>
</evidence>
<dbReference type="EC" id="2.7.13.3" evidence="2"/>
<evidence type="ECO:0000256" key="4">
    <source>
        <dbReference type="ARBA" id="ARBA00022679"/>
    </source>
</evidence>
<dbReference type="PANTHER" id="PTHR45436">
    <property type="entry name" value="SENSOR HISTIDINE KINASE YKOH"/>
    <property type="match status" value="1"/>
</dbReference>
<keyword evidence="5" id="KW-0418">Kinase</keyword>
<dbReference type="Proteomes" id="UP000647017">
    <property type="component" value="Unassembled WGS sequence"/>
</dbReference>
<keyword evidence="10" id="KW-1185">Reference proteome</keyword>
<reference evidence="9 10" key="1">
    <citation type="submission" date="2021-01" db="EMBL/GenBank/DDBJ databases">
        <title>Whole genome shotgun sequence of Verrucosispora andamanensis NBRC 109075.</title>
        <authorList>
            <person name="Komaki H."/>
            <person name="Tamura T."/>
        </authorList>
    </citation>
    <scope>NUCLEOTIDE SEQUENCE [LARGE SCALE GENOMIC DNA]</scope>
    <source>
        <strain evidence="9 10">NBRC 109075</strain>
    </source>
</reference>
<evidence type="ECO:0000256" key="2">
    <source>
        <dbReference type="ARBA" id="ARBA00012438"/>
    </source>
</evidence>
<dbReference type="Pfam" id="PF02518">
    <property type="entry name" value="HATPase_c"/>
    <property type="match status" value="1"/>
</dbReference>
<feature type="compositionally biased region" description="Basic and acidic residues" evidence="6">
    <location>
        <begin position="444"/>
        <end position="453"/>
    </location>
</feature>
<keyword evidence="7" id="KW-1133">Transmembrane helix</keyword>
<comment type="catalytic activity">
    <reaction evidence="1">
        <text>ATP + protein L-histidine = ADP + protein N-phospho-L-histidine.</text>
        <dbReference type="EC" id="2.7.13.3"/>
    </reaction>
</comment>
<evidence type="ECO:0000313" key="9">
    <source>
        <dbReference type="EMBL" id="GIJ12272.1"/>
    </source>
</evidence>
<evidence type="ECO:0000313" key="10">
    <source>
        <dbReference type="Proteomes" id="UP000647017"/>
    </source>
</evidence>
<comment type="caution">
    <text evidence="9">The sequence shown here is derived from an EMBL/GenBank/DDBJ whole genome shotgun (WGS) entry which is preliminary data.</text>
</comment>
<dbReference type="InterPro" id="IPR003594">
    <property type="entry name" value="HATPase_dom"/>
</dbReference>
<evidence type="ECO:0000256" key="6">
    <source>
        <dbReference type="SAM" id="MobiDB-lite"/>
    </source>
</evidence>
<name>A0ABQ4I2Z0_9ACTN</name>
<accession>A0ABQ4I2Z0</accession>
<feature type="domain" description="Histidine kinase/HSP90-like ATPase" evidence="8">
    <location>
        <begin position="209"/>
        <end position="316"/>
    </location>
</feature>
<keyword evidence="3" id="KW-0597">Phosphoprotein</keyword>
<protein>
    <recommendedName>
        <fullName evidence="2">histidine kinase</fullName>
        <ecNumber evidence="2">2.7.13.3</ecNumber>
    </recommendedName>
</protein>